<evidence type="ECO:0000313" key="1">
    <source>
        <dbReference type="EMBL" id="TWV64086.1"/>
    </source>
</evidence>
<dbReference type="AlphaFoldDB" id="A0A5C6KNX1"/>
<accession>A0A5C6KNX1</accession>
<proteinExistence type="predicted"/>
<evidence type="ECO:0000313" key="2">
    <source>
        <dbReference type="Proteomes" id="UP000315827"/>
    </source>
</evidence>
<protein>
    <submittedName>
        <fullName evidence="1">Uncharacterized protein</fullName>
    </submittedName>
</protein>
<name>A0A5C6KNX1_PARDI</name>
<organism evidence="1 2">
    <name type="scientific">Parabacteroides distasonis</name>
    <dbReference type="NCBI Taxonomy" id="823"/>
    <lineage>
        <taxon>Bacteria</taxon>
        <taxon>Pseudomonadati</taxon>
        <taxon>Bacteroidota</taxon>
        <taxon>Bacteroidia</taxon>
        <taxon>Bacteroidales</taxon>
        <taxon>Tannerellaceae</taxon>
        <taxon>Parabacteroides</taxon>
    </lineage>
</organism>
<reference evidence="1 2" key="1">
    <citation type="submission" date="2019-07" db="EMBL/GenBank/DDBJ databases">
        <title>Genome sequencing of Parabacteroides distasonis iSURF_7.</title>
        <authorList>
            <person name="Degefu H.N."/>
            <person name="Ruoff K.L."/>
            <person name="Price C.E."/>
            <person name="Valls R.A."/>
            <person name="O'Toole G.A."/>
        </authorList>
    </citation>
    <scope>NUCLEOTIDE SEQUENCE [LARGE SCALE GENOMIC DNA]</scope>
    <source>
        <strain evidence="1 2">CFPLTA003_1B</strain>
    </source>
</reference>
<comment type="caution">
    <text evidence="1">The sequence shown here is derived from an EMBL/GenBank/DDBJ whole genome shotgun (WGS) entry which is preliminary data.</text>
</comment>
<sequence>MVLSPETVNAYKELLTNPQKHGLQFKPLHECFEEIEEVTPKHLLFEDFSNYLQKPLPKVIFYIIMDELYSHLIDKDEKTNNLGYRLKLVANRKKS</sequence>
<dbReference type="RefSeq" id="WP_146374686.1">
    <property type="nucleotide sequence ID" value="NZ_VOHW01000001.1"/>
</dbReference>
<dbReference type="Proteomes" id="UP000315827">
    <property type="component" value="Unassembled WGS sequence"/>
</dbReference>
<dbReference type="EMBL" id="VOHW01000001">
    <property type="protein sequence ID" value="TWV64086.1"/>
    <property type="molecule type" value="Genomic_DNA"/>
</dbReference>
<gene>
    <name evidence="1" type="ORF">FSA05_00235</name>
</gene>